<keyword evidence="7 9" id="KW-0234">DNA repair</keyword>
<evidence type="ECO:0000256" key="8">
    <source>
        <dbReference type="ARBA" id="ARBA00023242"/>
    </source>
</evidence>
<keyword evidence="12" id="KW-1185">Reference proteome</keyword>
<keyword evidence="4 9" id="KW-0227">DNA damage</keyword>
<dbReference type="NCBIfam" id="TIGR00625">
    <property type="entry name" value="tfb2"/>
    <property type="match status" value="1"/>
</dbReference>
<dbReference type="PANTHER" id="PTHR13152">
    <property type="entry name" value="TFIIH, POLYPEPTIDE 4"/>
    <property type="match status" value="1"/>
</dbReference>
<evidence type="ECO:0000313" key="12">
    <source>
        <dbReference type="Proteomes" id="UP000800093"/>
    </source>
</evidence>
<protein>
    <recommendedName>
        <fullName evidence="9">RNA polymerase II transcription factor B subunit 2</fullName>
    </recommendedName>
</protein>
<comment type="subcellular location">
    <subcellularLocation>
        <location evidence="2 9">Nucleus</location>
    </subcellularLocation>
</comment>
<dbReference type="InterPro" id="IPR004598">
    <property type="entry name" value="TFIIH_p52/Tfb2"/>
</dbReference>
<dbReference type="GO" id="GO:0000439">
    <property type="term" value="C:transcription factor TFIIH core complex"/>
    <property type="evidence" value="ECO:0007669"/>
    <property type="project" value="InterPro"/>
</dbReference>
<evidence type="ECO:0000259" key="10">
    <source>
        <dbReference type="Pfam" id="PF18307"/>
    </source>
</evidence>
<dbReference type="Proteomes" id="UP000800093">
    <property type="component" value="Unassembled WGS sequence"/>
</dbReference>
<evidence type="ECO:0000256" key="2">
    <source>
        <dbReference type="ARBA" id="ARBA00004123"/>
    </source>
</evidence>
<dbReference type="GO" id="GO:0003690">
    <property type="term" value="F:double-stranded DNA binding"/>
    <property type="evidence" value="ECO:0007669"/>
    <property type="project" value="TreeGrafter"/>
</dbReference>
<dbReference type="EMBL" id="ML986588">
    <property type="protein sequence ID" value="KAF2267920.1"/>
    <property type="molecule type" value="Genomic_DNA"/>
</dbReference>
<gene>
    <name evidence="11" type="ORF">CC78DRAFT_565726</name>
</gene>
<feature type="domain" description="Transcription factor Tfb2 C-terminal" evidence="10">
    <location>
        <begin position="397"/>
        <end position="460"/>
    </location>
</feature>
<evidence type="ECO:0000256" key="4">
    <source>
        <dbReference type="ARBA" id="ARBA00022763"/>
    </source>
</evidence>
<reference evidence="12" key="1">
    <citation type="journal article" date="2020" name="Stud. Mycol.">
        <title>101 Dothideomycetes genomes: A test case for predicting lifestyles and emergence of pathogens.</title>
        <authorList>
            <person name="Haridas S."/>
            <person name="Albert R."/>
            <person name="Binder M."/>
            <person name="Bloem J."/>
            <person name="LaButti K."/>
            <person name="Salamov A."/>
            <person name="Andreopoulos B."/>
            <person name="Baker S."/>
            <person name="Barry K."/>
            <person name="Bills G."/>
            <person name="Bluhm B."/>
            <person name="Cannon C."/>
            <person name="Castanera R."/>
            <person name="Culley D."/>
            <person name="Daum C."/>
            <person name="Ezra D."/>
            <person name="Gonzalez J."/>
            <person name="Henrissat B."/>
            <person name="Kuo A."/>
            <person name="Liang C."/>
            <person name="Lipzen A."/>
            <person name="Lutzoni F."/>
            <person name="Magnuson J."/>
            <person name="Mondo S."/>
            <person name="Nolan M."/>
            <person name="Ohm R."/>
            <person name="Pangilinan J."/>
            <person name="Park H.-J."/>
            <person name="Ramirez L."/>
            <person name="Alfaro M."/>
            <person name="Sun H."/>
            <person name="Tritt A."/>
            <person name="Yoshinaga Y."/>
            <person name="Zwiers L.-H."/>
            <person name="Turgeon B."/>
            <person name="Goodwin S."/>
            <person name="Spatafora J."/>
            <person name="Crous P."/>
            <person name="Grigoriev I."/>
        </authorList>
    </citation>
    <scope>NUCLEOTIDE SEQUENCE [LARGE SCALE GENOMIC DNA]</scope>
    <source>
        <strain evidence="12">CBS 304.66</strain>
    </source>
</reference>
<comment type="function">
    <text evidence="9">Component of the general transcription and DNA repair factor IIH (TFIIH) core complex which is involved in general and transcription-coupled nucleotide excision repair (NER) of damaged DNA.</text>
</comment>
<accession>A0A9P4KG20</accession>
<keyword evidence="5 9" id="KW-0805">Transcription regulation</keyword>
<name>A0A9P4KG20_9PLEO</name>
<evidence type="ECO:0000313" key="11">
    <source>
        <dbReference type="EMBL" id="KAF2267920.1"/>
    </source>
</evidence>
<evidence type="ECO:0000256" key="7">
    <source>
        <dbReference type="ARBA" id="ARBA00023204"/>
    </source>
</evidence>
<dbReference type="InterPro" id="IPR040662">
    <property type="entry name" value="Tfb2_C"/>
</dbReference>
<evidence type="ECO:0000256" key="6">
    <source>
        <dbReference type="ARBA" id="ARBA00023163"/>
    </source>
</evidence>
<evidence type="ECO:0000256" key="9">
    <source>
        <dbReference type="RuleBase" id="RU364024"/>
    </source>
</evidence>
<dbReference type="Gene3D" id="3.30.70.2610">
    <property type="match status" value="1"/>
</dbReference>
<keyword evidence="6 9" id="KW-0804">Transcription</keyword>
<dbReference type="Pfam" id="PF03849">
    <property type="entry name" value="Tfb2"/>
    <property type="match status" value="1"/>
</dbReference>
<sequence length="469" mass="52400">MSASSSQALEYLELLPRQTHTKLYEQPSTVLAIFRCMLPHLAKSIVMAMLYMTGPFPSGDLDAWFKPDGKKDKEKALSVLEQLHIILGKQDSQRHISYELYKGFAHSLRQALTGGGTHRSFGVPSSQLDSNKVSVTFLDEYARKQWENILFYMVGSTVGLTGSNMVGQDIGEGTKALLRAGDFVKVAHGRVSITRTGFTFVLQETNAQVWSLLIVYLKHAPQLGMSETDVLSFLFMLGSLELGQDYTTSTLSPTQLQMLEDLSAFGIVYRASKTSQTFYPTRLAVTLTSDSGALSSDSLSSSLAPSSRSTPKGFIIIETNYRLYAYTSSLLQIAVLSLFTKLTTRFPNLVSGKLTKESITRAVKLGISSSQILSYLTSHAHPQMQKNQPFLPPTVMDQIRLWEYEGERVETTNGFLMKEFATESEYRDLVSYAESLGVLVWRNDAKRLMFVDRIEQISLYLGKRKNRGD</sequence>
<dbReference type="OrthoDB" id="364513at2759"/>
<evidence type="ECO:0000256" key="5">
    <source>
        <dbReference type="ARBA" id="ARBA00023015"/>
    </source>
</evidence>
<comment type="similarity">
    <text evidence="3 9">Belongs to the TFB2 family.</text>
</comment>
<evidence type="ECO:0000256" key="1">
    <source>
        <dbReference type="ARBA" id="ARBA00002817"/>
    </source>
</evidence>
<dbReference type="GO" id="GO:0006289">
    <property type="term" value="P:nucleotide-excision repair"/>
    <property type="evidence" value="ECO:0007669"/>
    <property type="project" value="InterPro"/>
</dbReference>
<organism evidence="11 12">
    <name type="scientific">Lojkania enalia</name>
    <dbReference type="NCBI Taxonomy" id="147567"/>
    <lineage>
        <taxon>Eukaryota</taxon>
        <taxon>Fungi</taxon>
        <taxon>Dikarya</taxon>
        <taxon>Ascomycota</taxon>
        <taxon>Pezizomycotina</taxon>
        <taxon>Dothideomycetes</taxon>
        <taxon>Pleosporomycetidae</taxon>
        <taxon>Pleosporales</taxon>
        <taxon>Pleosporales incertae sedis</taxon>
        <taxon>Lojkania</taxon>
    </lineage>
</organism>
<proteinExistence type="inferred from homology"/>
<evidence type="ECO:0000256" key="3">
    <source>
        <dbReference type="ARBA" id="ARBA00007132"/>
    </source>
</evidence>
<comment type="caution">
    <text evidence="11">The sequence shown here is derived from an EMBL/GenBank/DDBJ whole genome shotgun (WGS) entry which is preliminary data.</text>
</comment>
<dbReference type="PANTHER" id="PTHR13152:SF0">
    <property type="entry name" value="GENERAL TRANSCRIPTION FACTOR IIH SUBUNIT 4"/>
    <property type="match status" value="1"/>
</dbReference>
<dbReference type="GO" id="GO:0005675">
    <property type="term" value="C:transcription factor TFIIH holo complex"/>
    <property type="evidence" value="ECO:0007669"/>
    <property type="project" value="TreeGrafter"/>
</dbReference>
<keyword evidence="8 9" id="KW-0539">Nucleus</keyword>
<dbReference type="Pfam" id="PF18307">
    <property type="entry name" value="Tfb2_C"/>
    <property type="match status" value="1"/>
</dbReference>
<comment type="function">
    <text evidence="1">Component of the general transcription and DNA repair factor IIH (TFIIH) core complex, which is involved in general and transcription-coupled nucleotide excision repair (NER) of damaged DNA and, when complexed to TFIIK, in RNA transcription by RNA polymerase II. In NER, TFIIH acts by opening DNA around the lesion to allow the excision of the damaged oligonucleotide and its replacement by a new DNA fragment. In transcription, TFIIH has an essential role in transcription initiation. When the pre-initiation complex (PIC) has been established, TFIIH is required for promoter opening and promoter escape. Phosphorylation of the C-terminal tail (CTD) of the largest subunit of RNA polymerase II by the kinase module TFIIK controls the initiation of transcription.</text>
</comment>
<dbReference type="AlphaFoldDB" id="A0A9P4KG20"/>
<dbReference type="GO" id="GO:0001671">
    <property type="term" value="F:ATPase activator activity"/>
    <property type="evidence" value="ECO:0007669"/>
    <property type="project" value="InterPro"/>
</dbReference>